<dbReference type="InterPro" id="IPR036051">
    <property type="entry name" value="KRAB_dom_sf"/>
</dbReference>
<name>A0A8C9DJ04_PROSS</name>
<dbReference type="Proteomes" id="UP000694414">
    <property type="component" value="Unplaced"/>
</dbReference>
<dbReference type="CDD" id="cd07765">
    <property type="entry name" value="KRAB_A-box"/>
    <property type="match status" value="1"/>
</dbReference>
<evidence type="ECO:0000313" key="3">
    <source>
        <dbReference type="Proteomes" id="UP000694414"/>
    </source>
</evidence>
<evidence type="ECO:0000259" key="1">
    <source>
        <dbReference type="PROSITE" id="PS50805"/>
    </source>
</evidence>
<dbReference type="InterPro" id="IPR001909">
    <property type="entry name" value="KRAB"/>
</dbReference>
<protein>
    <recommendedName>
        <fullName evidence="1">KRAB domain-containing protein</fullName>
    </recommendedName>
</protein>
<dbReference type="PANTHER" id="PTHR23232:SF142">
    <property type="entry name" value="GASTRULA ZINC FINGER PROTEIN XLCGF57.1-LIKE-RELATED"/>
    <property type="match status" value="1"/>
</dbReference>
<reference evidence="2" key="1">
    <citation type="submission" date="2025-08" db="UniProtKB">
        <authorList>
            <consortium name="Ensembl"/>
        </authorList>
    </citation>
    <scope>IDENTIFICATION</scope>
</reference>
<reference evidence="2" key="2">
    <citation type="submission" date="2025-09" db="UniProtKB">
        <authorList>
            <consortium name="Ensembl"/>
        </authorList>
    </citation>
    <scope>IDENTIFICATION</scope>
</reference>
<sequence length="75" mass="8603">MGSLQKRDVAVDFTPEEWALLNHAQRNLYQDVMLETFRNLALVGKDDTIPSLSHLEYKYSLATELVPKLRLNNGN</sequence>
<dbReference type="Ensembl" id="ENSPSMT00000014859.1">
    <property type="protein sequence ID" value="ENSPSMP00000012749.1"/>
    <property type="gene ID" value="ENSPSMG00000009195.1"/>
</dbReference>
<accession>A0A8C9DJ04</accession>
<dbReference type="GO" id="GO:0006355">
    <property type="term" value="P:regulation of DNA-templated transcription"/>
    <property type="evidence" value="ECO:0007669"/>
    <property type="project" value="InterPro"/>
</dbReference>
<keyword evidence="3" id="KW-1185">Reference proteome</keyword>
<proteinExistence type="predicted"/>
<feature type="domain" description="KRAB" evidence="1">
    <location>
        <begin position="4"/>
        <end position="75"/>
    </location>
</feature>
<dbReference type="Pfam" id="PF01352">
    <property type="entry name" value="KRAB"/>
    <property type="match status" value="1"/>
</dbReference>
<dbReference type="PROSITE" id="PS50805">
    <property type="entry name" value="KRAB"/>
    <property type="match status" value="1"/>
</dbReference>
<dbReference type="SUPFAM" id="SSF109640">
    <property type="entry name" value="KRAB domain (Kruppel-associated box)"/>
    <property type="match status" value="1"/>
</dbReference>
<dbReference type="SMART" id="SM00349">
    <property type="entry name" value="KRAB"/>
    <property type="match status" value="1"/>
</dbReference>
<dbReference type="GeneTree" id="ENSGT01150000286936"/>
<evidence type="ECO:0000313" key="2">
    <source>
        <dbReference type="Ensembl" id="ENSPSMP00000012749.1"/>
    </source>
</evidence>
<dbReference type="InterPro" id="IPR050169">
    <property type="entry name" value="Krueppel_C2H2_ZnF"/>
</dbReference>
<dbReference type="PANTHER" id="PTHR23232">
    <property type="entry name" value="KRAB DOMAIN C2H2 ZINC FINGER"/>
    <property type="match status" value="1"/>
</dbReference>
<dbReference type="AlphaFoldDB" id="A0A8C9DJ04"/>
<dbReference type="Gene3D" id="6.10.140.140">
    <property type="match status" value="1"/>
</dbReference>
<organism evidence="2 3">
    <name type="scientific">Prolemur simus</name>
    <name type="common">Greater bamboo lemur</name>
    <name type="synonym">Hapalemur simus</name>
    <dbReference type="NCBI Taxonomy" id="1328070"/>
    <lineage>
        <taxon>Eukaryota</taxon>
        <taxon>Metazoa</taxon>
        <taxon>Chordata</taxon>
        <taxon>Craniata</taxon>
        <taxon>Vertebrata</taxon>
        <taxon>Euteleostomi</taxon>
        <taxon>Mammalia</taxon>
        <taxon>Eutheria</taxon>
        <taxon>Euarchontoglires</taxon>
        <taxon>Primates</taxon>
        <taxon>Strepsirrhini</taxon>
        <taxon>Lemuriformes</taxon>
        <taxon>Lemuridae</taxon>
        <taxon>Prolemur</taxon>
    </lineage>
</organism>